<dbReference type="PROSITE" id="PS00678">
    <property type="entry name" value="WD_REPEATS_1"/>
    <property type="match status" value="1"/>
</dbReference>
<proteinExistence type="predicted"/>
<dbReference type="InterPro" id="IPR015943">
    <property type="entry name" value="WD40/YVTN_repeat-like_dom_sf"/>
</dbReference>
<dbReference type="InterPro" id="IPR001680">
    <property type="entry name" value="WD40_rpt"/>
</dbReference>
<keyword evidence="5" id="KW-1185">Reference proteome</keyword>
<evidence type="ECO:0000313" key="4">
    <source>
        <dbReference type="EMBL" id="KJP87739.1"/>
    </source>
</evidence>
<dbReference type="EMBL" id="KQ001670">
    <property type="protein sequence ID" value="KJP87739.1"/>
    <property type="molecule type" value="Genomic_DNA"/>
</dbReference>
<organism evidence="4 5">
    <name type="scientific">Plasmodium fragile</name>
    <dbReference type="NCBI Taxonomy" id="5857"/>
    <lineage>
        <taxon>Eukaryota</taxon>
        <taxon>Sar</taxon>
        <taxon>Alveolata</taxon>
        <taxon>Apicomplexa</taxon>
        <taxon>Aconoidasida</taxon>
        <taxon>Haemosporida</taxon>
        <taxon>Plasmodiidae</taxon>
        <taxon>Plasmodium</taxon>
        <taxon>Plasmodium (Plasmodium)</taxon>
    </lineage>
</organism>
<dbReference type="Gene3D" id="2.130.10.10">
    <property type="entry name" value="YVTN repeat-like/Quinoprotein amine dehydrogenase"/>
    <property type="match status" value="2"/>
</dbReference>
<dbReference type="InterPro" id="IPR051510">
    <property type="entry name" value="SKI8"/>
</dbReference>
<dbReference type="RefSeq" id="XP_012335682.1">
    <property type="nucleotide sequence ID" value="XM_012480259.1"/>
</dbReference>
<dbReference type="InterPro" id="IPR019775">
    <property type="entry name" value="WD40_repeat_CS"/>
</dbReference>
<dbReference type="Proteomes" id="UP000054561">
    <property type="component" value="Unassembled WGS sequence"/>
</dbReference>
<dbReference type="GeneID" id="24267948"/>
<evidence type="ECO:0000313" key="5">
    <source>
        <dbReference type="Proteomes" id="UP000054561"/>
    </source>
</evidence>
<evidence type="ECO:0000256" key="1">
    <source>
        <dbReference type="ARBA" id="ARBA00022574"/>
    </source>
</evidence>
<dbReference type="OrthoDB" id="361494at2759"/>
<gene>
    <name evidence="4" type="ORF">AK88_02634</name>
</gene>
<dbReference type="Pfam" id="PF00400">
    <property type="entry name" value="WD40"/>
    <property type="match status" value="2"/>
</dbReference>
<evidence type="ECO:0000256" key="2">
    <source>
        <dbReference type="ARBA" id="ARBA00022737"/>
    </source>
</evidence>
<keyword evidence="2" id="KW-0677">Repeat</keyword>
<sequence length="816" mass="93857">MNDCDSKKFRNISEKVQGKYIPVIKFGGTNKYINKNYTNDSDATNNISFTVDGFNANSADIYYDNKYGVNRVCFSPQGKYVAGCGTNGIIYVYDLYENKLLTKICTKIDNIRDLTISDNDKYIYACGDNKIIEIFDLYESKNVSNDDVARYVDVSIPSIIKSQNGKREDSRVARSGDNGGNAGTGKAQVPLRGARKNVLNNIYAPWLKVKHRDFTHNKVVYIPIYNYSDLIKSNINMVDLNCVKIRKINPVINKSLFIIKDSHECSTSCLAVPNVSNFLVYSGGGDGLLKIWDIRMNLFSLHKKGNYKKTTSNVIFLDNKNPYASICSHEDILTSINFNNTIDYEGAYKMRRASRKRQMRAKKRTQCAADGNSSQMIKESHSGKAEKSVTFGDEELFLDDESSNSSLSSSCSSVSYSSLTFDLTRNKFNNILMTSGYDGYIRLYDINNNIIKSFYDEEKSITHCMFSYNNKYIISTNKTKYAKIFDFIYMNNKKNAKNMVTYLANYKSYHLNKPSADNQEREDDNEYGNCTKLYDDNFSKDIYSDKEFQTCSIKNIYEDKELEERIKLVNELNRKISKDDKKKAVDEGDEGGEEVENESDGTYSNTDSSLFDEKTIKTNTFYEHVNKKLEPTWSLFLDNLKYMNLIPYDELNESLRRNHEYIKTHYKKLNHNSDKSDHNQGEANSAKQIYHPQKDEMEYMLYYEMSDIINNETDIPNFYSCVAGDKCIIPSIDTYAHVYDIYTGFHVNTISNLYLPNYHHTDNSYFDSYSIKQPFYKSKHLSFLTSADTYPKNQNIIATSNGYPDGSIVLWVFAPF</sequence>
<reference evidence="4 5" key="1">
    <citation type="submission" date="2014-03" db="EMBL/GenBank/DDBJ databases">
        <title>The Genome Sequence of Plasmodium fragile nilgiri.</title>
        <authorList>
            <consortium name="The Broad Institute Genomics Platform"/>
            <consortium name="The Broad Institute Genome Sequencing Center for Infectious Disease"/>
            <person name="Neafsey D."/>
            <person name="Duraisingh M."/>
            <person name="Young S.K."/>
            <person name="Zeng Q."/>
            <person name="Gargeya S."/>
            <person name="Abouelleil A."/>
            <person name="Alvarado L."/>
            <person name="Chapman S.B."/>
            <person name="Gainer-Dewar J."/>
            <person name="Goldberg J."/>
            <person name="Griggs A."/>
            <person name="Gujja S."/>
            <person name="Hansen M."/>
            <person name="Howarth C."/>
            <person name="Imamovic A."/>
            <person name="Larimer J."/>
            <person name="Pearson M."/>
            <person name="Poon T.W."/>
            <person name="Priest M."/>
            <person name="Roberts A."/>
            <person name="Saif S."/>
            <person name="Shea T."/>
            <person name="Sykes S."/>
            <person name="Wortman J."/>
            <person name="Nusbaum C."/>
            <person name="Birren B."/>
        </authorList>
    </citation>
    <scope>NUCLEOTIDE SEQUENCE [LARGE SCALE GENOMIC DNA]</scope>
    <source>
        <strain evidence="5">nilgiri</strain>
    </source>
</reference>
<feature type="region of interest" description="Disordered" evidence="3">
    <location>
        <begin position="355"/>
        <end position="382"/>
    </location>
</feature>
<feature type="region of interest" description="Disordered" evidence="3">
    <location>
        <begin position="165"/>
        <end position="186"/>
    </location>
</feature>
<protein>
    <submittedName>
        <fullName evidence="4">Uncharacterized protein</fullName>
    </submittedName>
</protein>
<evidence type="ECO:0000256" key="3">
    <source>
        <dbReference type="SAM" id="MobiDB-lite"/>
    </source>
</evidence>
<dbReference type="InterPro" id="IPR036322">
    <property type="entry name" value="WD40_repeat_dom_sf"/>
</dbReference>
<feature type="compositionally biased region" description="Acidic residues" evidence="3">
    <location>
        <begin position="587"/>
        <end position="599"/>
    </location>
</feature>
<dbReference type="PANTHER" id="PTHR44090">
    <property type="entry name" value="WD REPEAT-CONTAINING PROTEIN 61"/>
    <property type="match status" value="1"/>
</dbReference>
<name>A0A0D9QL46_PLAFR</name>
<feature type="compositionally biased region" description="Basic and acidic residues" evidence="3">
    <location>
        <begin position="165"/>
        <end position="174"/>
    </location>
</feature>
<dbReference type="SUPFAM" id="SSF50978">
    <property type="entry name" value="WD40 repeat-like"/>
    <property type="match status" value="1"/>
</dbReference>
<dbReference type="GO" id="GO:0016593">
    <property type="term" value="C:Cdc73/Paf1 complex"/>
    <property type="evidence" value="ECO:0007669"/>
    <property type="project" value="TreeGrafter"/>
</dbReference>
<accession>A0A0D9QL46</accession>
<feature type="compositionally biased region" description="Basic residues" evidence="3">
    <location>
        <begin position="355"/>
        <end position="365"/>
    </location>
</feature>
<dbReference type="SMART" id="SM00320">
    <property type="entry name" value="WD40"/>
    <property type="match status" value="5"/>
</dbReference>
<keyword evidence="1" id="KW-0853">WD repeat</keyword>
<dbReference type="VEuPathDB" id="PlasmoDB:AK88_02634"/>
<feature type="region of interest" description="Disordered" evidence="3">
    <location>
        <begin position="579"/>
        <end position="608"/>
    </location>
</feature>
<dbReference type="PANTHER" id="PTHR44090:SF1">
    <property type="entry name" value="SUPERKILLER COMPLEX PROTEIN 8"/>
    <property type="match status" value="1"/>
</dbReference>
<dbReference type="OMA" id="ICTKIDN"/>
<dbReference type="AlphaFoldDB" id="A0A0D9QL46"/>